<feature type="region of interest" description="Disordered" evidence="1">
    <location>
        <begin position="120"/>
        <end position="139"/>
    </location>
</feature>
<dbReference type="EMBL" id="AEPV01000041">
    <property type="protein sequence ID" value="EFU73977.1"/>
    <property type="molecule type" value="Genomic_DNA"/>
</dbReference>
<accession>E6LFL5</accession>
<reference evidence="2 3" key="1">
    <citation type="submission" date="2010-12" db="EMBL/GenBank/DDBJ databases">
        <authorList>
            <person name="Muzny D."/>
            <person name="Qin X."/>
            <person name="Deng J."/>
            <person name="Jiang H."/>
            <person name="Liu Y."/>
            <person name="Qu J."/>
            <person name="Song X.-Z."/>
            <person name="Zhang L."/>
            <person name="Thornton R."/>
            <person name="Coyle M."/>
            <person name="Francisco L."/>
            <person name="Jackson L."/>
            <person name="Javaid M."/>
            <person name="Korchina V."/>
            <person name="Kovar C."/>
            <person name="Mata R."/>
            <person name="Mathew T."/>
            <person name="Ngo R."/>
            <person name="Nguyen L."/>
            <person name="Nguyen N."/>
            <person name="Okwuonu G."/>
            <person name="Ongeri F."/>
            <person name="Pham C."/>
            <person name="Simmons D."/>
            <person name="Wilczek-Boney K."/>
            <person name="Hale W."/>
            <person name="Jakkamsetti A."/>
            <person name="Pham P."/>
            <person name="Ruth R."/>
            <person name="San Lucas F."/>
            <person name="Warren J."/>
            <person name="Zhang J."/>
            <person name="Zhao Z."/>
            <person name="Zhou C."/>
            <person name="Zhu D."/>
            <person name="Lee S."/>
            <person name="Bess C."/>
            <person name="Blankenburg K."/>
            <person name="Forbes L."/>
            <person name="Fu Q."/>
            <person name="Gubbala S."/>
            <person name="Hirani K."/>
            <person name="Jayaseelan J.C."/>
            <person name="Lara F."/>
            <person name="Munidasa M."/>
            <person name="Palculict T."/>
            <person name="Patil S."/>
            <person name="Pu L.-L."/>
            <person name="Saada N."/>
            <person name="Tang L."/>
            <person name="Weissenberger G."/>
            <person name="Zhu Y."/>
            <person name="Hemphill L."/>
            <person name="Shang Y."/>
            <person name="Youmans B."/>
            <person name="Ayvaz T."/>
            <person name="Ross M."/>
            <person name="Santibanez J."/>
            <person name="Aqrawi P."/>
            <person name="Gross S."/>
            <person name="Joshi V."/>
            <person name="Fowler G."/>
            <person name="Nazareth L."/>
            <person name="Reid J."/>
            <person name="Worley K."/>
            <person name="Petrosino J."/>
            <person name="Highlander S."/>
            <person name="Gibbs R."/>
        </authorList>
    </citation>
    <scope>NUCLEOTIDE SEQUENCE [LARGE SCALE GENOMIC DNA]</scope>
    <source>
        <strain evidence="3">DSM 15952 / CCUG 50447 / LMG 22039 / TP 1.5</strain>
    </source>
</reference>
<dbReference type="HOGENOM" id="CLU_093103_0_0_9"/>
<feature type="region of interest" description="Disordered" evidence="1">
    <location>
        <begin position="63"/>
        <end position="82"/>
    </location>
</feature>
<proteinExistence type="predicted"/>
<dbReference type="OrthoDB" id="2193439at2"/>
<protein>
    <submittedName>
        <fullName evidence="2">Uncharacterized protein</fullName>
    </submittedName>
</protein>
<dbReference type="Proteomes" id="UP000010296">
    <property type="component" value="Unassembled WGS sequence"/>
</dbReference>
<evidence type="ECO:0000256" key="1">
    <source>
        <dbReference type="SAM" id="MobiDB-lite"/>
    </source>
</evidence>
<feature type="region of interest" description="Disordered" evidence="1">
    <location>
        <begin position="1"/>
        <end position="31"/>
    </location>
</feature>
<sequence>MAHYSDIKRKKERFPAFSDEEGVKRRSNEDSLTRFASDDSWIITEQQTESLVEKPKTIVEEKNYRRQPSGESAQSAFHNQEQETLERFKRALPTYRQHAVSETKKTGKKVLFDHQRTNHEQSAKQYVAPREGQKKQPVSTVKKEYSGGRSYFVPKFVPASLIPDDPEQKIAPATLYASMKKEQGNYLLFDINADYQEKKPGDPSVKRFKKTEQITMTRNEYKAAIKSKDKKRSILDHSLNGLIQDGESQFKENGYFKPTKK</sequence>
<organism evidence="2 3">
    <name type="scientific">Enterococcus italicus (strain DSM 15952 / CCUG 50447 / LMG 22039 / TP 1.5)</name>
    <dbReference type="NCBI Taxonomy" id="888064"/>
    <lineage>
        <taxon>Bacteria</taxon>
        <taxon>Bacillati</taxon>
        <taxon>Bacillota</taxon>
        <taxon>Bacilli</taxon>
        <taxon>Lactobacillales</taxon>
        <taxon>Enterococcaceae</taxon>
        <taxon>Enterococcus</taxon>
    </lineage>
</organism>
<dbReference type="PATRIC" id="fig|888064.11.peg.1508"/>
<name>E6LFL5_ENTI1</name>
<dbReference type="eggNOG" id="ENOG50346Y7">
    <property type="taxonomic scope" value="Bacteria"/>
</dbReference>
<comment type="caution">
    <text evidence="2">The sequence shown here is derived from an EMBL/GenBank/DDBJ whole genome shotgun (WGS) entry which is preliminary data.</text>
</comment>
<keyword evidence="3" id="KW-1185">Reference proteome</keyword>
<evidence type="ECO:0000313" key="3">
    <source>
        <dbReference type="Proteomes" id="UP000010296"/>
    </source>
</evidence>
<feature type="compositionally biased region" description="Polar residues" evidence="1">
    <location>
        <begin position="69"/>
        <end position="79"/>
    </location>
</feature>
<feature type="compositionally biased region" description="Basic and acidic residues" evidence="1">
    <location>
        <begin position="21"/>
        <end position="31"/>
    </location>
</feature>
<dbReference type="AlphaFoldDB" id="E6LFL5"/>
<dbReference type="STRING" id="888064.HMPREF9088_1155"/>
<gene>
    <name evidence="2" type="ORF">HMPREF9088_1155</name>
</gene>
<dbReference type="RefSeq" id="WP_007208173.1">
    <property type="nucleotide sequence ID" value="NZ_GL622241.1"/>
</dbReference>
<evidence type="ECO:0000313" key="2">
    <source>
        <dbReference type="EMBL" id="EFU73977.1"/>
    </source>
</evidence>